<proteinExistence type="predicted"/>
<evidence type="ECO:0000313" key="1">
    <source>
        <dbReference type="EMBL" id="MFC1851014.1"/>
    </source>
</evidence>
<gene>
    <name evidence="1" type="ORF">ACFL27_12540</name>
</gene>
<organism evidence="1 2">
    <name type="scientific">candidate division CSSED10-310 bacterium</name>
    <dbReference type="NCBI Taxonomy" id="2855610"/>
    <lineage>
        <taxon>Bacteria</taxon>
        <taxon>Bacteria division CSSED10-310</taxon>
    </lineage>
</organism>
<keyword evidence="2" id="KW-1185">Reference proteome</keyword>
<dbReference type="PANTHER" id="PTHR42103">
    <property type="entry name" value="ALPHA/BETA-HYDROLASES SUPERFAMILY PROTEIN"/>
    <property type="match status" value="1"/>
</dbReference>
<protein>
    <submittedName>
        <fullName evidence="1">Alpha/beta hydrolase</fullName>
    </submittedName>
</protein>
<reference evidence="1 2" key="1">
    <citation type="submission" date="2024-09" db="EMBL/GenBank/DDBJ databases">
        <title>Laminarin stimulates single cell rates of sulfate reduction while oxygen inhibits transcriptomic activity in coastal marine sediment.</title>
        <authorList>
            <person name="Lindsay M."/>
            <person name="Orcutt B."/>
            <person name="Emerson D."/>
            <person name="Stepanauskas R."/>
            <person name="D'Angelo T."/>
        </authorList>
    </citation>
    <scope>NUCLEOTIDE SEQUENCE [LARGE SCALE GENOMIC DNA]</scope>
    <source>
        <strain evidence="1">SAG AM-311-K15</strain>
    </source>
</reference>
<name>A0ABV6YXU5_UNCC1</name>
<dbReference type="PANTHER" id="PTHR42103:SF2">
    <property type="entry name" value="AB HYDROLASE-1 DOMAIN-CONTAINING PROTEIN"/>
    <property type="match status" value="1"/>
</dbReference>
<dbReference type="Gene3D" id="3.40.50.1820">
    <property type="entry name" value="alpha/beta hydrolase"/>
    <property type="match status" value="1"/>
</dbReference>
<evidence type="ECO:0000313" key="2">
    <source>
        <dbReference type="Proteomes" id="UP001594351"/>
    </source>
</evidence>
<dbReference type="Proteomes" id="UP001594351">
    <property type="component" value="Unassembled WGS sequence"/>
</dbReference>
<keyword evidence="1" id="KW-0378">Hydrolase</keyword>
<dbReference type="SUPFAM" id="SSF53474">
    <property type="entry name" value="alpha/beta-Hydrolases"/>
    <property type="match status" value="1"/>
</dbReference>
<dbReference type="EMBL" id="JBHPBY010000143">
    <property type="protein sequence ID" value="MFC1851014.1"/>
    <property type="molecule type" value="Genomic_DNA"/>
</dbReference>
<sequence length="200" mass="21669">MAEERIFFSSGSLQIEGLLGPQSGDKGVVITHPHPLFGGSMFNHVVETMTEVYQQKGYSTLRFNFRGTGKSQGRFDEGIGEQGDVEAAVRFLTDKGCENIDLAGYSFGAWVNALTTQKDLAIQNMIMVSPPVAFFSFQAVTRCSSLKLVITGSADEIAPAATIKKDLLHWNPDARLAIIQGADHFYTGCTAELARLLSSG</sequence>
<dbReference type="GO" id="GO:0016787">
    <property type="term" value="F:hydrolase activity"/>
    <property type="evidence" value="ECO:0007669"/>
    <property type="project" value="UniProtKB-KW"/>
</dbReference>
<dbReference type="InterPro" id="IPR029058">
    <property type="entry name" value="AB_hydrolase_fold"/>
</dbReference>
<comment type="caution">
    <text evidence="1">The sequence shown here is derived from an EMBL/GenBank/DDBJ whole genome shotgun (WGS) entry which is preliminary data.</text>
</comment>
<accession>A0ABV6YXU5</accession>